<dbReference type="AlphaFoldDB" id="A0A2P2MSM8"/>
<accession>A0A2P2MSM8</accession>
<proteinExistence type="predicted"/>
<reference evidence="1" key="1">
    <citation type="submission" date="2018-02" db="EMBL/GenBank/DDBJ databases">
        <title>Rhizophora mucronata_Transcriptome.</title>
        <authorList>
            <person name="Meera S.P."/>
            <person name="Sreeshan A."/>
            <person name="Augustine A."/>
        </authorList>
    </citation>
    <scope>NUCLEOTIDE SEQUENCE</scope>
    <source>
        <tissue evidence="1">Leaf</tissue>
    </source>
</reference>
<dbReference type="EMBL" id="GGEC01052738">
    <property type="protein sequence ID" value="MBX33222.1"/>
    <property type="molecule type" value="Transcribed_RNA"/>
</dbReference>
<name>A0A2P2MSM8_RHIMU</name>
<evidence type="ECO:0000313" key="1">
    <source>
        <dbReference type="EMBL" id="MBX33222.1"/>
    </source>
</evidence>
<organism evidence="1">
    <name type="scientific">Rhizophora mucronata</name>
    <name type="common">Asiatic mangrove</name>
    <dbReference type="NCBI Taxonomy" id="61149"/>
    <lineage>
        <taxon>Eukaryota</taxon>
        <taxon>Viridiplantae</taxon>
        <taxon>Streptophyta</taxon>
        <taxon>Embryophyta</taxon>
        <taxon>Tracheophyta</taxon>
        <taxon>Spermatophyta</taxon>
        <taxon>Magnoliopsida</taxon>
        <taxon>eudicotyledons</taxon>
        <taxon>Gunneridae</taxon>
        <taxon>Pentapetalae</taxon>
        <taxon>rosids</taxon>
        <taxon>fabids</taxon>
        <taxon>Malpighiales</taxon>
        <taxon>Rhizophoraceae</taxon>
        <taxon>Rhizophora</taxon>
    </lineage>
</organism>
<protein>
    <submittedName>
        <fullName evidence="1">Uncharacterized protein</fullName>
    </submittedName>
</protein>
<sequence length="136" mass="16157">MKHILNACHILACLKIIYESFYIRCSNALPKTHFTEAQQQKTNFTYFFFVRSLCNNLFRNRVQKGPASNSRSRFSIIPIEMTGYVNNMWDLTNTFEQPWIIIKLLDKEHVQFTLHLICCVQPDERIKENARYSVFD</sequence>